<dbReference type="InterPro" id="IPR037523">
    <property type="entry name" value="VOC_core"/>
</dbReference>
<dbReference type="PANTHER" id="PTHR21366:SF14">
    <property type="entry name" value="GLYOXALASE DOMAIN-CONTAINING PROTEIN 5"/>
    <property type="match status" value="1"/>
</dbReference>
<keyword evidence="5" id="KW-1185">Reference proteome</keyword>
<protein>
    <submittedName>
        <fullName evidence="2 3">Biphenyl-2,3-diol 1,2-dioxygenase protein</fullName>
    </submittedName>
</protein>
<proteinExistence type="predicted"/>
<dbReference type="KEGG" id="hje:HacjB3_09805"/>
<dbReference type="GO" id="GO:0051213">
    <property type="term" value="F:dioxygenase activity"/>
    <property type="evidence" value="ECO:0007669"/>
    <property type="project" value="UniProtKB-KW"/>
</dbReference>
<evidence type="ECO:0000313" key="4">
    <source>
        <dbReference type="Proteomes" id="UP000000390"/>
    </source>
</evidence>
<dbReference type="CDD" id="cd07253">
    <property type="entry name" value="GLOD5"/>
    <property type="match status" value="1"/>
</dbReference>
<feature type="domain" description="VOC" evidence="1">
    <location>
        <begin position="5"/>
        <end position="126"/>
    </location>
</feature>
<dbReference type="Gene3D" id="3.10.180.10">
    <property type="entry name" value="2,3-Dihydroxybiphenyl 1,2-Dioxygenase, domain 1"/>
    <property type="match status" value="1"/>
</dbReference>
<dbReference type="PROSITE" id="PS51819">
    <property type="entry name" value="VOC"/>
    <property type="match status" value="1"/>
</dbReference>
<dbReference type="HOGENOM" id="CLU_046006_4_3_2"/>
<organism evidence="2 4">
    <name type="scientific">Halalkalicoccus jeotgali (strain DSM 18796 / CECT 7217 / JCM 14584 / KCTC 4019 / B3)</name>
    <dbReference type="NCBI Taxonomy" id="795797"/>
    <lineage>
        <taxon>Archaea</taxon>
        <taxon>Methanobacteriati</taxon>
        <taxon>Methanobacteriota</taxon>
        <taxon>Stenosarchaea group</taxon>
        <taxon>Halobacteria</taxon>
        <taxon>Halobacteriales</taxon>
        <taxon>Halococcaceae</taxon>
        <taxon>Halalkalicoccus</taxon>
    </lineage>
</organism>
<accession>D8J3N7</accession>
<sequence>MHPTGIDHLVLTVHDLEATCGFYGDALGATVITFGPEDRTALQFDEQKINLHEAGAEFDPHARSPTPGSGDFCLLVEPPIEALADRLGEHDIEIVDGPVEKHGARGSMRSVYVRDPDGNLVELAAYEETD</sequence>
<name>D8J3N7_HALJB</name>
<dbReference type="Pfam" id="PF00903">
    <property type="entry name" value="Glyoxalase"/>
    <property type="match status" value="1"/>
</dbReference>
<dbReference type="AlphaFoldDB" id="D8J3N7"/>
<dbReference type="EMBL" id="AOHV01000033">
    <property type="protein sequence ID" value="ELY35443.1"/>
    <property type="molecule type" value="Genomic_DNA"/>
</dbReference>
<evidence type="ECO:0000313" key="2">
    <source>
        <dbReference type="EMBL" id="ADJ15344.1"/>
    </source>
</evidence>
<evidence type="ECO:0000313" key="5">
    <source>
        <dbReference type="Proteomes" id="UP000011645"/>
    </source>
</evidence>
<dbReference type="GeneID" id="9419771"/>
<evidence type="ECO:0000259" key="1">
    <source>
        <dbReference type="PROSITE" id="PS51819"/>
    </source>
</evidence>
<dbReference type="PATRIC" id="fig|795797.18.peg.1952"/>
<keyword evidence="3" id="KW-0560">Oxidoreductase</keyword>
<keyword evidence="3" id="KW-0223">Dioxygenase</keyword>
<dbReference type="InterPro" id="IPR004360">
    <property type="entry name" value="Glyas_Fos-R_dOase_dom"/>
</dbReference>
<dbReference type="InterPro" id="IPR050383">
    <property type="entry name" value="GlyoxalaseI/FosfomycinResist"/>
</dbReference>
<dbReference type="eggNOG" id="arCOG02708">
    <property type="taxonomic scope" value="Archaea"/>
</dbReference>
<dbReference type="RefSeq" id="WP_008417176.1">
    <property type="nucleotide sequence ID" value="NC_014297.1"/>
</dbReference>
<reference evidence="2 4" key="1">
    <citation type="journal article" date="2010" name="J. Bacteriol.">
        <title>Complete genome sequence of Halalkalicoccus jeotgali B3(T), an extremely halophilic archaeon.</title>
        <authorList>
            <person name="Roh S.W."/>
            <person name="Nam Y.D."/>
            <person name="Nam S.H."/>
            <person name="Choi S.H."/>
            <person name="Park H.S."/>
            <person name="Bae J.W."/>
        </authorList>
    </citation>
    <scope>NUCLEOTIDE SEQUENCE [LARGE SCALE GENOMIC DNA]</scope>
    <source>
        <strain evidence="2">B3</strain>
        <strain evidence="4">DSM 18796 / CECT 7217 / JCM 14584 / KCTC 4019 / B3</strain>
    </source>
</reference>
<dbReference type="OrthoDB" id="258982at2157"/>
<evidence type="ECO:0000313" key="3">
    <source>
        <dbReference type="EMBL" id="ELY35443.1"/>
    </source>
</evidence>
<dbReference type="PANTHER" id="PTHR21366">
    <property type="entry name" value="GLYOXALASE FAMILY PROTEIN"/>
    <property type="match status" value="1"/>
</dbReference>
<dbReference type="Proteomes" id="UP000011645">
    <property type="component" value="Unassembled WGS sequence"/>
</dbReference>
<dbReference type="InterPro" id="IPR029068">
    <property type="entry name" value="Glyas_Bleomycin-R_OHBP_Dase"/>
</dbReference>
<dbReference type="STRING" id="795797.HacjB3_09805"/>
<dbReference type="Proteomes" id="UP000000390">
    <property type="component" value="Chromosome"/>
</dbReference>
<gene>
    <name evidence="2" type="ordered locus">HacjB3_09805</name>
    <name evidence="3" type="ORF">C497_12871</name>
</gene>
<reference evidence="3 5" key="2">
    <citation type="journal article" date="2014" name="PLoS Genet.">
        <title>Phylogenetically driven sequencing of extremely halophilic archaea reveals strategies for static and dynamic osmo-response.</title>
        <authorList>
            <person name="Becker E.A."/>
            <person name="Seitzer P.M."/>
            <person name="Tritt A."/>
            <person name="Larsen D."/>
            <person name="Krusor M."/>
            <person name="Yao A.I."/>
            <person name="Wu D."/>
            <person name="Madern D."/>
            <person name="Eisen J.A."/>
            <person name="Darling A.E."/>
            <person name="Facciotti M.T."/>
        </authorList>
    </citation>
    <scope>NUCLEOTIDE SEQUENCE [LARGE SCALE GENOMIC DNA]</scope>
    <source>
        <strain evidence="3">B3</strain>
        <strain evidence="5">DSM 18796 / CECT 7217 / JCM 14584 / KCTC 4019 / B3</strain>
    </source>
</reference>
<dbReference type="SUPFAM" id="SSF54593">
    <property type="entry name" value="Glyoxalase/Bleomycin resistance protein/Dihydroxybiphenyl dioxygenase"/>
    <property type="match status" value="1"/>
</dbReference>
<dbReference type="EMBL" id="CP002062">
    <property type="protein sequence ID" value="ADJ15344.1"/>
    <property type="molecule type" value="Genomic_DNA"/>
</dbReference>